<name>A0ABV6MRY8_9PSEU</name>
<dbReference type="InterPro" id="IPR006140">
    <property type="entry name" value="D-isomer_DH_NAD-bd"/>
</dbReference>
<dbReference type="InterPro" id="IPR029753">
    <property type="entry name" value="D-isomer_DH_CS"/>
</dbReference>
<sequence>MTARPPHALLAIGPDLRDQVFPPDLRATLDGLVSTADFAEGPAPAAEVIISGWGGPVLDDGRLATMPRLRLVVHTGGSVKEAGLGALVWQRGIDVSSAAAVNAVPVAQYTVAAILLAGKRAFRLAADYAAGHFHHVPPGLGTGNAGRTVGVVGASRIGRLVLAQLREHGFRLLVSDPYLTPSTARQLGAELATLDDLLAAADVVTLHAPLLDQTRLLIDDRRLGLMRDGAVVVNTARGGLVDTDALVRHCIRIDAVLDVTDPEPLPPGHPLLSRPNVLVTPHIAGALGSEIRRLGEFAIAEIGRWLAGEPLAGAVRVEDLARIA</sequence>
<evidence type="ECO:0000259" key="4">
    <source>
        <dbReference type="Pfam" id="PF02826"/>
    </source>
</evidence>
<dbReference type="PROSITE" id="PS00670">
    <property type="entry name" value="D_2_HYDROXYACID_DH_2"/>
    <property type="match status" value="1"/>
</dbReference>
<dbReference type="SUPFAM" id="SSF51735">
    <property type="entry name" value="NAD(P)-binding Rossmann-fold domains"/>
    <property type="match status" value="1"/>
</dbReference>
<comment type="similarity">
    <text evidence="1">Belongs to the D-isomer specific 2-hydroxyacid dehydrogenase family.</text>
</comment>
<feature type="domain" description="D-isomer specific 2-hydroxyacid dehydrogenase NAD-binding" evidence="4">
    <location>
        <begin position="112"/>
        <end position="284"/>
    </location>
</feature>
<dbReference type="PANTHER" id="PTHR42789">
    <property type="entry name" value="D-ISOMER SPECIFIC 2-HYDROXYACID DEHYDROGENASE FAMILY PROTEIN (AFU_ORTHOLOGUE AFUA_6G10090)"/>
    <property type="match status" value="1"/>
</dbReference>
<dbReference type="PANTHER" id="PTHR42789:SF1">
    <property type="entry name" value="D-ISOMER SPECIFIC 2-HYDROXYACID DEHYDROGENASE FAMILY PROTEIN (AFU_ORTHOLOGUE AFUA_6G10090)"/>
    <property type="match status" value="1"/>
</dbReference>
<dbReference type="Proteomes" id="UP001589810">
    <property type="component" value="Unassembled WGS sequence"/>
</dbReference>
<protein>
    <submittedName>
        <fullName evidence="5">Hydroxyacid dehydrogenase</fullName>
    </submittedName>
</protein>
<dbReference type="Pfam" id="PF02826">
    <property type="entry name" value="2-Hacid_dh_C"/>
    <property type="match status" value="1"/>
</dbReference>
<reference evidence="5 6" key="1">
    <citation type="submission" date="2024-09" db="EMBL/GenBank/DDBJ databases">
        <authorList>
            <person name="Sun Q."/>
            <person name="Mori K."/>
        </authorList>
    </citation>
    <scope>NUCLEOTIDE SEQUENCE [LARGE SCALE GENOMIC DNA]</scope>
    <source>
        <strain evidence="5 6">TBRC 1432</strain>
    </source>
</reference>
<dbReference type="PROSITE" id="PS00671">
    <property type="entry name" value="D_2_HYDROXYACID_DH_3"/>
    <property type="match status" value="1"/>
</dbReference>
<proteinExistence type="inferred from homology"/>
<keyword evidence="3" id="KW-0520">NAD</keyword>
<accession>A0ABV6MRY8</accession>
<dbReference type="CDD" id="cd12167">
    <property type="entry name" value="2-Hacid_dh_8"/>
    <property type="match status" value="1"/>
</dbReference>
<dbReference type="Gene3D" id="3.40.50.720">
    <property type="entry name" value="NAD(P)-binding Rossmann-like Domain"/>
    <property type="match status" value="2"/>
</dbReference>
<dbReference type="EMBL" id="JBHLUD010000004">
    <property type="protein sequence ID" value="MFC0542927.1"/>
    <property type="molecule type" value="Genomic_DNA"/>
</dbReference>
<comment type="caution">
    <text evidence="5">The sequence shown here is derived from an EMBL/GenBank/DDBJ whole genome shotgun (WGS) entry which is preliminary data.</text>
</comment>
<evidence type="ECO:0000256" key="1">
    <source>
        <dbReference type="ARBA" id="ARBA00005854"/>
    </source>
</evidence>
<dbReference type="InterPro" id="IPR036291">
    <property type="entry name" value="NAD(P)-bd_dom_sf"/>
</dbReference>
<gene>
    <name evidence="5" type="ORF">ACFFH7_15620</name>
</gene>
<organism evidence="5 6">
    <name type="scientific">Kutzneria chonburiensis</name>
    <dbReference type="NCBI Taxonomy" id="1483604"/>
    <lineage>
        <taxon>Bacteria</taxon>
        <taxon>Bacillati</taxon>
        <taxon>Actinomycetota</taxon>
        <taxon>Actinomycetes</taxon>
        <taxon>Pseudonocardiales</taxon>
        <taxon>Pseudonocardiaceae</taxon>
        <taxon>Kutzneria</taxon>
    </lineage>
</organism>
<dbReference type="SUPFAM" id="SSF52283">
    <property type="entry name" value="Formate/glycerate dehydrogenase catalytic domain-like"/>
    <property type="match status" value="1"/>
</dbReference>
<dbReference type="RefSeq" id="WP_379794043.1">
    <property type="nucleotide sequence ID" value="NZ_JBHLUD010000004.1"/>
</dbReference>
<evidence type="ECO:0000313" key="6">
    <source>
        <dbReference type="Proteomes" id="UP001589810"/>
    </source>
</evidence>
<keyword evidence="2" id="KW-0560">Oxidoreductase</keyword>
<evidence type="ECO:0000256" key="3">
    <source>
        <dbReference type="ARBA" id="ARBA00023027"/>
    </source>
</evidence>
<dbReference type="InterPro" id="IPR050857">
    <property type="entry name" value="D-2-hydroxyacid_DH"/>
</dbReference>
<evidence type="ECO:0000313" key="5">
    <source>
        <dbReference type="EMBL" id="MFC0542927.1"/>
    </source>
</evidence>
<evidence type="ECO:0000256" key="2">
    <source>
        <dbReference type="ARBA" id="ARBA00023002"/>
    </source>
</evidence>
<keyword evidence="6" id="KW-1185">Reference proteome</keyword>